<dbReference type="InterPro" id="IPR009976">
    <property type="entry name" value="Sec10-like"/>
</dbReference>
<evidence type="ECO:0000259" key="6">
    <source>
        <dbReference type="Pfam" id="PF20667"/>
    </source>
</evidence>
<organism evidence="7 8">
    <name type="scientific">Macrolepiota fuliginosa MF-IS2</name>
    <dbReference type="NCBI Taxonomy" id="1400762"/>
    <lineage>
        <taxon>Eukaryota</taxon>
        <taxon>Fungi</taxon>
        <taxon>Dikarya</taxon>
        <taxon>Basidiomycota</taxon>
        <taxon>Agaricomycotina</taxon>
        <taxon>Agaricomycetes</taxon>
        <taxon>Agaricomycetidae</taxon>
        <taxon>Agaricales</taxon>
        <taxon>Agaricineae</taxon>
        <taxon>Agaricaceae</taxon>
        <taxon>Macrolepiota</taxon>
    </lineage>
</organism>
<dbReference type="PANTHER" id="PTHR12100">
    <property type="entry name" value="SEC10"/>
    <property type="match status" value="1"/>
</dbReference>
<evidence type="ECO:0000256" key="3">
    <source>
        <dbReference type="ARBA" id="ARBA00022483"/>
    </source>
</evidence>
<dbReference type="GO" id="GO:0000145">
    <property type="term" value="C:exocyst"/>
    <property type="evidence" value="ECO:0007669"/>
    <property type="project" value="TreeGrafter"/>
</dbReference>
<feature type="domain" description="Exocyst complex component Sec10-like alpha-helical bundle" evidence="5">
    <location>
        <begin position="173"/>
        <end position="799"/>
    </location>
</feature>
<dbReference type="Pfam" id="PF20667">
    <property type="entry name" value="Sec10_N"/>
    <property type="match status" value="1"/>
</dbReference>
<protein>
    <submittedName>
        <fullName evidence="7">Exocyst complex protein</fullName>
    </submittedName>
</protein>
<reference evidence="7" key="1">
    <citation type="submission" date="2020-11" db="EMBL/GenBank/DDBJ databases">
        <authorList>
            <consortium name="DOE Joint Genome Institute"/>
            <person name="Ahrendt S."/>
            <person name="Riley R."/>
            <person name="Andreopoulos W."/>
            <person name="Labutti K."/>
            <person name="Pangilinan J."/>
            <person name="Ruiz-Duenas F.J."/>
            <person name="Barrasa J.M."/>
            <person name="Sanchez-Garcia M."/>
            <person name="Camarero S."/>
            <person name="Miyauchi S."/>
            <person name="Serrano A."/>
            <person name="Linde D."/>
            <person name="Babiker R."/>
            <person name="Drula E."/>
            <person name="Ayuso-Fernandez I."/>
            <person name="Pacheco R."/>
            <person name="Padilla G."/>
            <person name="Ferreira P."/>
            <person name="Barriuso J."/>
            <person name="Kellner H."/>
            <person name="Castanera R."/>
            <person name="Alfaro M."/>
            <person name="Ramirez L."/>
            <person name="Pisabarro A.G."/>
            <person name="Kuo A."/>
            <person name="Tritt A."/>
            <person name="Lipzen A."/>
            <person name="He G."/>
            <person name="Yan M."/>
            <person name="Ng V."/>
            <person name="Cullen D."/>
            <person name="Martin F."/>
            <person name="Rosso M.-N."/>
            <person name="Henrissat B."/>
            <person name="Hibbett D."/>
            <person name="Martinez A.T."/>
            <person name="Grigoriev I.V."/>
        </authorList>
    </citation>
    <scope>NUCLEOTIDE SEQUENCE</scope>
    <source>
        <strain evidence="7">MF-IS2</strain>
    </source>
</reference>
<feature type="domain" description="Exocyst complex component Sec10 N-terminal" evidence="6">
    <location>
        <begin position="50"/>
        <end position="163"/>
    </location>
</feature>
<dbReference type="InterPro" id="IPR048627">
    <property type="entry name" value="Sec10_HB"/>
</dbReference>
<dbReference type="Pfam" id="PF07393">
    <property type="entry name" value="Sec10_HB"/>
    <property type="match status" value="1"/>
</dbReference>
<keyword evidence="3" id="KW-0268">Exocytosis</keyword>
<dbReference type="OrthoDB" id="125856at2759"/>
<evidence type="ECO:0000313" key="8">
    <source>
        <dbReference type="Proteomes" id="UP000807342"/>
    </source>
</evidence>
<dbReference type="InterPro" id="IPR048625">
    <property type="entry name" value="Sec10_N"/>
</dbReference>
<evidence type="ECO:0000256" key="1">
    <source>
        <dbReference type="ARBA" id="ARBA00006572"/>
    </source>
</evidence>
<keyword evidence="4" id="KW-0175">Coiled coil</keyword>
<keyword evidence="2" id="KW-0813">Transport</keyword>
<evidence type="ECO:0000259" key="5">
    <source>
        <dbReference type="Pfam" id="PF07393"/>
    </source>
</evidence>
<comment type="caution">
    <text evidence="7">The sequence shown here is derived from an EMBL/GenBank/DDBJ whole genome shotgun (WGS) entry which is preliminary data.</text>
</comment>
<dbReference type="Proteomes" id="UP000807342">
    <property type="component" value="Unassembled WGS sequence"/>
</dbReference>
<sequence>MAASSSSVRDIEEHLQLSAFKGKFDVTEFVSAISEKLIVQSKADNGPFDPKPFLQTFEVAADKLIELRKEVQTKTEQMEKSVRVAEREYSKKMADLNRGFDAVGNTFSGMESRMSDVSSTAVRIGDQLETVHIERQRAQAAYDLIDYYNQFSKGETNRLDALRKEGRAGRRQVAIILRRLNTVAKEVDLPSGEGTRENIEKYCEKFEKEMLNLFDRCYRKGDPKMMHHCAQTLLEFNGGASCVQVYVNQHDFFINSGQKAKPSEDVVLWRSIPDPDIGPPKSELGLAELFEEIRVTVDQEAQIVKAVFPNPPMVMQVFLQRVFAQSIQQYMEQLLHKGAEISELAYLRMLQMVHIQTSSLIDDIKSHELPHTSPRTPYEAIEFRRSLAGSAPITGQATTTTISAMLETAMEELFIPYTEGQRYMEREIRSLGALYANLLAPFSRYHKTSKAKSSMFDRVVNQINASSVGTTTSAQAAAAFMRFGGMASDRKSDQITEEPVREEDGVLSIDTAEKILKWHAEAIGRCVELSPSSDVPKHTFTLLRVLADAIATSYVIEAIETAQARLDATDSKSEPSFQALTIVRSIDLICHLWQQYINTAILPLASSSVTLRREMVVFNNQTVNRMESGANGLLQRVTDAVVAWLSLQLAKQKKNDFKPRNDDLSFARVNTEPCELCCDILERVRDAAKQNLSGKNLEVFLTEIGVAFHSLLLEHLRKFPVSAAGGLMLAKDIKSYQDTISTFGIVALDERFEFIRQLGNVFLVRPEILKSYITENYLGRIDVSLLKPYLALRSDWGQFEKGFNDAADEAPDSAGGNGLKDRFGRLSVMMKDLEGLKVVDGLGSMTMPTIPTSFTGAFSIPSRPFGS</sequence>
<dbReference type="AlphaFoldDB" id="A0A9P5XKB4"/>
<proteinExistence type="inferred from homology"/>
<evidence type="ECO:0000256" key="2">
    <source>
        <dbReference type="ARBA" id="ARBA00022448"/>
    </source>
</evidence>
<evidence type="ECO:0000256" key="4">
    <source>
        <dbReference type="ARBA" id="ARBA00023054"/>
    </source>
</evidence>
<dbReference type="EMBL" id="MU151065">
    <property type="protein sequence ID" value="KAF9453002.1"/>
    <property type="molecule type" value="Genomic_DNA"/>
</dbReference>
<accession>A0A9P5XKB4</accession>
<evidence type="ECO:0000313" key="7">
    <source>
        <dbReference type="EMBL" id="KAF9453002.1"/>
    </source>
</evidence>
<dbReference type="PANTHER" id="PTHR12100:SF0">
    <property type="entry name" value="EXOCYST COMPLEX COMPONENT 5"/>
    <property type="match status" value="1"/>
</dbReference>
<name>A0A9P5XKB4_9AGAR</name>
<dbReference type="GO" id="GO:0006893">
    <property type="term" value="P:Golgi to plasma membrane transport"/>
    <property type="evidence" value="ECO:0007669"/>
    <property type="project" value="TreeGrafter"/>
</dbReference>
<dbReference type="GO" id="GO:0006887">
    <property type="term" value="P:exocytosis"/>
    <property type="evidence" value="ECO:0007669"/>
    <property type="project" value="UniProtKB-KW"/>
</dbReference>
<keyword evidence="8" id="KW-1185">Reference proteome</keyword>
<comment type="similarity">
    <text evidence="1">Belongs to the SEC10 family.</text>
</comment>
<gene>
    <name evidence="7" type="ORF">P691DRAFT_755838</name>
</gene>